<dbReference type="AlphaFoldDB" id="A0A1F8GUL3"/>
<organism evidence="2 3">
    <name type="scientific">Candidatus Yanofskybacteria bacterium RIFCSPLOWO2_01_FULL_49_25</name>
    <dbReference type="NCBI Taxonomy" id="1802701"/>
    <lineage>
        <taxon>Bacteria</taxon>
        <taxon>Candidatus Yanofskyibacteriota</taxon>
    </lineage>
</organism>
<dbReference type="Proteomes" id="UP000179047">
    <property type="component" value="Unassembled WGS sequence"/>
</dbReference>
<reference evidence="2 3" key="1">
    <citation type="journal article" date="2016" name="Nat. Commun.">
        <title>Thousands of microbial genomes shed light on interconnected biogeochemical processes in an aquifer system.</title>
        <authorList>
            <person name="Anantharaman K."/>
            <person name="Brown C.T."/>
            <person name="Hug L.A."/>
            <person name="Sharon I."/>
            <person name="Castelle C.J."/>
            <person name="Probst A.J."/>
            <person name="Thomas B.C."/>
            <person name="Singh A."/>
            <person name="Wilkins M.J."/>
            <person name="Karaoz U."/>
            <person name="Brodie E.L."/>
            <person name="Williams K.H."/>
            <person name="Hubbard S.S."/>
            <person name="Banfield J.F."/>
        </authorList>
    </citation>
    <scope>NUCLEOTIDE SEQUENCE [LARGE SCALE GENOMIC DNA]</scope>
</reference>
<evidence type="ECO:0000256" key="1">
    <source>
        <dbReference type="SAM" id="Phobius"/>
    </source>
</evidence>
<keyword evidence="1" id="KW-0812">Transmembrane</keyword>
<gene>
    <name evidence="2" type="ORF">A3A33_00250</name>
</gene>
<accession>A0A1F8GUL3</accession>
<feature type="transmembrane region" description="Helical" evidence="1">
    <location>
        <begin position="72"/>
        <end position="90"/>
    </location>
</feature>
<dbReference type="STRING" id="1802701.A3A33_00250"/>
<feature type="transmembrane region" description="Helical" evidence="1">
    <location>
        <begin position="96"/>
        <end position="114"/>
    </location>
</feature>
<proteinExistence type="predicted"/>
<keyword evidence="1" id="KW-0472">Membrane</keyword>
<feature type="transmembrane region" description="Helical" evidence="1">
    <location>
        <begin position="32"/>
        <end position="60"/>
    </location>
</feature>
<sequence length="158" mass="17797">MTDLCAYAILFDKPKEADMKQLWRDIAHLRTWSFGLAIATAIATTNPFTFLLCMVISIAVQSWHSRREHPEQFLASRTFLVAGVLATPLMALAIGWNWWLVPVILGTFLWDVGIHKLVHSMYQKTGLITVWVATIVFGLTFSVVVPGAMTLSDYIHHP</sequence>
<protein>
    <submittedName>
        <fullName evidence="2">Uncharacterized protein</fullName>
    </submittedName>
</protein>
<name>A0A1F8GUL3_9BACT</name>
<comment type="caution">
    <text evidence="2">The sequence shown here is derived from an EMBL/GenBank/DDBJ whole genome shotgun (WGS) entry which is preliminary data.</text>
</comment>
<dbReference type="EMBL" id="MGKP01000010">
    <property type="protein sequence ID" value="OGN29073.1"/>
    <property type="molecule type" value="Genomic_DNA"/>
</dbReference>
<feature type="transmembrane region" description="Helical" evidence="1">
    <location>
        <begin position="126"/>
        <end position="149"/>
    </location>
</feature>
<evidence type="ECO:0000313" key="3">
    <source>
        <dbReference type="Proteomes" id="UP000179047"/>
    </source>
</evidence>
<evidence type="ECO:0000313" key="2">
    <source>
        <dbReference type="EMBL" id="OGN29073.1"/>
    </source>
</evidence>
<keyword evidence="1" id="KW-1133">Transmembrane helix</keyword>